<organism evidence="2 3">
    <name type="scientific">Trinickia soli</name>
    <dbReference type="NCBI Taxonomy" id="380675"/>
    <lineage>
        <taxon>Bacteria</taxon>
        <taxon>Pseudomonadati</taxon>
        <taxon>Pseudomonadota</taxon>
        <taxon>Betaproteobacteria</taxon>
        <taxon>Burkholderiales</taxon>
        <taxon>Burkholderiaceae</taxon>
        <taxon>Trinickia</taxon>
    </lineage>
</organism>
<proteinExistence type="predicted"/>
<dbReference type="PANTHER" id="PTHR30543:SF21">
    <property type="entry name" value="NAD(P)H-DEPENDENT FMN REDUCTASE LOT6"/>
    <property type="match status" value="1"/>
</dbReference>
<dbReference type="PANTHER" id="PTHR30543">
    <property type="entry name" value="CHROMATE REDUCTASE"/>
    <property type="match status" value="1"/>
</dbReference>
<sequence>MKMIRLVGVSGSLRRGSNCTAVLRTLQESLGRESLGHDVEMSLARLDELPLYNQDLEGAFAPESVRVFKDEIEGADGLVICSPEYNFGMSGVLKNALDWASRPAFASPLKGKPVLLTTCSPAVTGGARAHSQMRDTLAGTLSRVVACRPVVIGTAHTKIQDGRLSDEATIKYALEAIGALIADIAALRIA</sequence>
<feature type="domain" description="NADPH-dependent FMN reductase-like" evidence="1">
    <location>
        <begin position="5"/>
        <end position="153"/>
    </location>
</feature>
<dbReference type="AlphaFoldDB" id="A0A2N7VFN2"/>
<protein>
    <submittedName>
        <fullName evidence="2">NADPH-dependent FMN reductase</fullName>
    </submittedName>
</protein>
<comment type="caution">
    <text evidence="2">The sequence shown here is derived from an EMBL/GenBank/DDBJ whole genome shotgun (WGS) entry which is preliminary data.</text>
</comment>
<dbReference type="EMBL" id="PNYB01000041">
    <property type="protein sequence ID" value="PMS15924.1"/>
    <property type="molecule type" value="Genomic_DNA"/>
</dbReference>
<dbReference type="InterPro" id="IPR029039">
    <property type="entry name" value="Flavoprotein-like_sf"/>
</dbReference>
<dbReference type="Pfam" id="PF03358">
    <property type="entry name" value="FMN_red"/>
    <property type="match status" value="1"/>
</dbReference>
<dbReference type="Proteomes" id="UP000235347">
    <property type="component" value="Unassembled WGS sequence"/>
</dbReference>
<evidence type="ECO:0000259" key="1">
    <source>
        <dbReference type="Pfam" id="PF03358"/>
    </source>
</evidence>
<gene>
    <name evidence="2" type="ORF">C0Z19_26900</name>
</gene>
<dbReference type="GO" id="GO:0016491">
    <property type="term" value="F:oxidoreductase activity"/>
    <property type="evidence" value="ECO:0007669"/>
    <property type="project" value="InterPro"/>
</dbReference>
<accession>A0A2N7VFN2</accession>
<dbReference type="RefSeq" id="WP_102612884.1">
    <property type="nucleotide sequence ID" value="NZ_CADIKD010000036.1"/>
</dbReference>
<dbReference type="Gene3D" id="3.40.50.360">
    <property type="match status" value="1"/>
</dbReference>
<dbReference type="GO" id="GO:0005829">
    <property type="term" value="C:cytosol"/>
    <property type="evidence" value="ECO:0007669"/>
    <property type="project" value="TreeGrafter"/>
</dbReference>
<dbReference type="InterPro" id="IPR050712">
    <property type="entry name" value="NAD(P)H-dep_reductase"/>
</dbReference>
<evidence type="ECO:0000313" key="2">
    <source>
        <dbReference type="EMBL" id="PMS15924.1"/>
    </source>
</evidence>
<name>A0A2N7VFN2_9BURK</name>
<reference evidence="2 3" key="1">
    <citation type="submission" date="2018-01" db="EMBL/GenBank/DDBJ databases">
        <title>Whole genome analyses suggest that Burkholderia sensu lato contains two further novel genera in the rhizoxinica-symbiotica group Mycetohabitans gen. nov., and Trinickia gen. nov.: implications for the evolution of diazotrophy and nodulation in the Burkholderiaceae.</title>
        <authorList>
            <person name="Estrada-de los Santos P."/>
            <person name="Palmer M."/>
            <person name="Chavez-Ramirez B."/>
            <person name="Beukes C."/>
            <person name="Steenkamp E.T."/>
            <person name="Hirsch A.M."/>
            <person name="Manyaka P."/>
            <person name="Maluk M."/>
            <person name="Lafos M."/>
            <person name="Crook M."/>
            <person name="Gross E."/>
            <person name="Simon M.F."/>
            <person name="Bueno dos Reis Junior F."/>
            <person name="Poole P.S."/>
            <person name="Venter S.N."/>
            <person name="James E.K."/>
        </authorList>
    </citation>
    <scope>NUCLEOTIDE SEQUENCE [LARGE SCALE GENOMIC DNA]</scope>
    <source>
        <strain evidence="2 3">GP25-8</strain>
    </source>
</reference>
<dbReference type="SUPFAM" id="SSF52218">
    <property type="entry name" value="Flavoproteins"/>
    <property type="match status" value="1"/>
</dbReference>
<dbReference type="InterPro" id="IPR005025">
    <property type="entry name" value="FMN_Rdtase-like_dom"/>
</dbReference>
<keyword evidence="3" id="KW-1185">Reference proteome</keyword>
<dbReference type="GO" id="GO:0010181">
    <property type="term" value="F:FMN binding"/>
    <property type="evidence" value="ECO:0007669"/>
    <property type="project" value="TreeGrafter"/>
</dbReference>
<evidence type="ECO:0000313" key="3">
    <source>
        <dbReference type="Proteomes" id="UP000235347"/>
    </source>
</evidence>